<evidence type="ECO:0000256" key="1">
    <source>
        <dbReference type="SAM" id="MobiDB-lite"/>
    </source>
</evidence>
<dbReference type="EMBL" id="FMUB01000016">
    <property type="protein sequence ID" value="SCX32928.1"/>
    <property type="molecule type" value="Genomic_DNA"/>
</dbReference>
<feature type="compositionally biased region" description="Basic and acidic residues" evidence="1">
    <location>
        <begin position="160"/>
        <end position="170"/>
    </location>
</feature>
<dbReference type="STRING" id="1502745.SAMN02799620_05747"/>
<proteinExistence type="predicted"/>
<protein>
    <submittedName>
        <fullName evidence="2">Uncharacterized protein</fullName>
    </submittedName>
</protein>
<feature type="region of interest" description="Disordered" evidence="1">
    <location>
        <begin position="160"/>
        <end position="179"/>
    </location>
</feature>
<accession>A0A1G4WZJ9</accession>
<gene>
    <name evidence="2" type="ORF">SAMN02799620_05747</name>
</gene>
<reference evidence="3" key="1">
    <citation type="submission" date="2016-10" db="EMBL/GenBank/DDBJ databases">
        <authorList>
            <person name="Varghese N."/>
            <person name="Submissions S."/>
        </authorList>
    </citation>
    <scope>NUCLEOTIDE SEQUENCE [LARGE SCALE GENOMIC DNA]</scope>
    <source>
        <strain evidence="3">UNC267MFSha1.1M11</strain>
    </source>
</reference>
<sequence length="179" mass="20495">MTTLWPLLITGAFSITGTLGGVWLTQRAAATREAANWKRETQRERDRWAREDQARTFEDRRKAYVGFYELVERTNILITQWIVWGQELPHLSLPDDWTKEFWDRLADVRLYGSDNMYKLASRAFELHEAWHSQSGPLKNDEDLDAQAGGAKARLLQGIRRELGVEPEPRDAPGLGSLGA</sequence>
<evidence type="ECO:0000313" key="3">
    <source>
        <dbReference type="Proteomes" id="UP000199707"/>
    </source>
</evidence>
<name>A0A1G4WZJ9_9MYCO</name>
<organism evidence="2 3">
    <name type="scientific">Mycolicibacterium fluoranthenivorans</name>
    <dbReference type="NCBI Taxonomy" id="258505"/>
    <lineage>
        <taxon>Bacteria</taxon>
        <taxon>Bacillati</taxon>
        <taxon>Actinomycetota</taxon>
        <taxon>Actinomycetes</taxon>
        <taxon>Mycobacteriales</taxon>
        <taxon>Mycobacteriaceae</taxon>
        <taxon>Mycolicibacterium</taxon>
    </lineage>
</organism>
<dbReference type="RefSeq" id="WP_090363929.1">
    <property type="nucleotide sequence ID" value="NZ_FMUB01000016.1"/>
</dbReference>
<dbReference type="Proteomes" id="UP000199707">
    <property type="component" value="Unassembled WGS sequence"/>
</dbReference>
<evidence type="ECO:0000313" key="2">
    <source>
        <dbReference type="EMBL" id="SCX32928.1"/>
    </source>
</evidence>
<dbReference type="AlphaFoldDB" id="A0A1G4WZJ9"/>